<dbReference type="GeneID" id="101860993"/>
<evidence type="ECO:0000313" key="2">
    <source>
        <dbReference type="Proteomes" id="UP000694888"/>
    </source>
</evidence>
<reference evidence="3" key="1">
    <citation type="submission" date="2025-08" db="UniProtKB">
        <authorList>
            <consortium name="RefSeq"/>
        </authorList>
    </citation>
    <scope>IDENTIFICATION</scope>
</reference>
<accession>A0ABM1A6M6</accession>
<feature type="compositionally biased region" description="Basic residues" evidence="1">
    <location>
        <begin position="73"/>
        <end position="91"/>
    </location>
</feature>
<dbReference type="RefSeq" id="XP_012941846.1">
    <property type="nucleotide sequence ID" value="XM_013086392.2"/>
</dbReference>
<protein>
    <submittedName>
        <fullName evidence="3">Uncharacterized protein LOC101860993</fullName>
    </submittedName>
</protein>
<evidence type="ECO:0000313" key="3">
    <source>
        <dbReference type="RefSeq" id="XP_012941846.1"/>
    </source>
</evidence>
<evidence type="ECO:0000256" key="1">
    <source>
        <dbReference type="SAM" id="MobiDB-lite"/>
    </source>
</evidence>
<feature type="region of interest" description="Disordered" evidence="1">
    <location>
        <begin position="194"/>
        <end position="213"/>
    </location>
</feature>
<organism evidence="2 3">
    <name type="scientific">Aplysia californica</name>
    <name type="common">California sea hare</name>
    <dbReference type="NCBI Taxonomy" id="6500"/>
    <lineage>
        <taxon>Eukaryota</taxon>
        <taxon>Metazoa</taxon>
        <taxon>Spiralia</taxon>
        <taxon>Lophotrochozoa</taxon>
        <taxon>Mollusca</taxon>
        <taxon>Gastropoda</taxon>
        <taxon>Heterobranchia</taxon>
        <taxon>Euthyneura</taxon>
        <taxon>Tectipleura</taxon>
        <taxon>Aplysiida</taxon>
        <taxon>Aplysioidea</taxon>
        <taxon>Aplysiidae</taxon>
        <taxon>Aplysia</taxon>
    </lineage>
</organism>
<dbReference type="Proteomes" id="UP000694888">
    <property type="component" value="Unplaced"/>
</dbReference>
<proteinExistence type="predicted"/>
<sequence>MAVPGRRFSAYDKKGQLRRSASHSPTKTYYVYSKKHPVDSKGNAAADEHKRALTKKDATLSKGNSAHVGHTAVHSRHNPTPAKQRHAHSKTARPLSANKQHRQVVMNDVGPRPRSGGNVSENYNNVSTVVSNAITAHGYSNVPTANGYNHTPIANGYNHIPIANGNGYNSMSPAHVYINAPVANGHHQHHVVQQSQQEGAVKQGPPPPSQEVLHRPIIKRNTRDPESELATSFDPMKDRHMWTMWRTAVNGRILDEVQRLEKIRPVEPGLYGTALVTPPLRKFIRFGDNSKEIARHLMSQGKGRLLATQFIYYGLPRVYISNPQQGK</sequence>
<keyword evidence="2" id="KW-1185">Reference proteome</keyword>
<feature type="region of interest" description="Disordered" evidence="1">
    <location>
        <begin position="55"/>
        <end position="120"/>
    </location>
</feature>
<gene>
    <name evidence="3" type="primary">LOC101860993</name>
</gene>
<name>A0ABM1A6M6_APLCA</name>
<feature type="region of interest" description="Disordered" evidence="1">
    <location>
        <begin position="1"/>
        <end position="27"/>
    </location>
</feature>